<dbReference type="InterPro" id="IPR036179">
    <property type="entry name" value="Ig-like_dom_sf"/>
</dbReference>
<sequence>MRQLPRGTQKVTPGGGTVSVCFRNMILLTVLMLMSAGGARSVDDWRTSDDRKTLRERDPISLRDGEVDPMSLRGGETLSPMMHQVDGASFTGQEREQQRELWDLSSLQREDLTSLQQEEQSDSWSLASLKQDDQYRFWDPILWQKQRRQLPWDQQLKSVALDSISSHEQDQWELNLRDLSLQKVAPSLTTTLEDPSNAPSGPYFLEPPAVQVSVRAGQPATLTCIVKHLGNRQVSWIRGRDLHVLSSGEVTFSSDSRVQVSHLGDSWTLIIKYTQMRDAGPYSCQVNTQPRLASWYNLTVIEARATIQGKHTLYVQAGSTVTLVCVVREQLLIPGLVLWYQDDRLVQRDAGRVTVVTQVDNVTSSTLTVTRASRHDSGNYSCWPSAGTPDSAIIHVIEGDPPAAMQHGNIAVHPSVTPVMLLLLLVLQLLVHPFYSSTLILYT</sequence>
<keyword evidence="4" id="KW-1185">Reference proteome</keyword>
<dbReference type="InterPro" id="IPR007110">
    <property type="entry name" value="Ig-like_dom"/>
</dbReference>
<reference evidence="3 4" key="1">
    <citation type="journal article" date="2024" name="BMC Genomics">
        <title>Genome assembly of redclaw crayfish (Cherax quadricarinatus) provides insights into its immune adaptation and hypoxia tolerance.</title>
        <authorList>
            <person name="Liu Z."/>
            <person name="Zheng J."/>
            <person name="Li H."/>
            <person name="Fang K."/>
            <person name="Wang S."/>
            <person name="He J."/>
            <person name="Zhou D."/>
            <person name="Weng S."/>
            <person name="Chi M."/>
            <person name="Gu Z."/>
            <person name="He J."/>
            <person name="Li F."/>
            <person name="Wang M."/>
        </authorList>
    </citation>
    <scope>NUCLEOTIDE SEQUENCE [LARGE SCALE GENOMIC DNA]</scope>
    <source>
        <strain evidence="3">ZL_2023a</strain>
    </source>
</reference>
<dbReference type="PANTHER" id="PTHR23279">
    <property type="entry name" value="DEFECTIVE PROBOSCIS EXTENSION RESPONSE DPR -RELATED"/>
    <property type="match status" value="1"/>
</dbReference>
<evidence type="ECO:0000256" key="1">
    <source>
        <dbReference type="SAM" id="SignalP"/>
    </source>
</evidence>
<dbReference type="Pfam" id="PF00047">
    <property type="entry name" value="ig"/>
    <property type="match status" value="1"/>
</dbReference>
<dbReference type="Pfam" id="PF07679">
    <property type="entry name" value="I-set"/>
    <property type="match status" value="1"/>
</dbReference>
<accession>A0AAW0XLM0</accession>
<feature type="domain" description="Ig-like" evidence="2">
    <location>
        <begin position="303"/>
        <end position="382"/>
    </location>
</feature>
<gene>
    <name evidence="3" type="ORF">OTU49_003735</name>
</gene>
<dbReference type="AlphaFoldDB" id="A0AAW0XLM0"/>
<dbReference type="InterPro" id="IPR013098">
    <property type="entry name" value="Ig_I-set"/>
</dbReference>
<evidence type="ECO:0000313" key="3">
    <source>
        <dbReference type="EMBL" id="KAK8738914.1"/>
    </source>
</evidence>
<dbReference type="SUPFAM" id="SSF48726">
    <property type="entry name" value="Immunoglobulin"/>
    <property type="match status" value="2"/>
</dbReference>
<protein>
    <recommendedName>
        <fullName evidence="2">Ig-like domain-containing protein</fullName>
    </recommendedName>
</protein>
<evidence type="ECO:0000313" key="4">
    <source>
        <dbReference type="Proteomes" id="UP001445076"/>
    </source>
</evidence>
<dbReference type="InterPro" id="IPR013783">
    <property type="entry name" value="Ig-like_fold"/>
</dbReference>
<dbReference type="GO" id="GO:0032589">
    <property type="term" value="C:neuron projection membrane"/>
    <property type="evidence" value="ECO:0007669"/>
    <property type="project" value="TreeGrafter"/>
</dbReference>
<dbReference type="Gene3D" id="2.60.40.10">
    <property type="entry name" value="Immunoglobulins"/>
    <property type="match status" value="2"/>
</dbReference>
<name>A0AAW0XLM0_CHEQU</name>
<dbReference type="InterPro" id="IPR037448">
    <property type="entry name" value="Zig-8"/>
</dbReference>
<dbReference type="EMBL" id="JARKIK010000038">
    <property type="protein sequence ID" value="KAK8738914.1"/>
    <property type="molecule type" value="Genomic_DNA"/>
</dbReference>
<dbReference type="CDD" id="cd00096">
    <property type="entry name" value="Ig"/>
    <property type="match status" value="2"/>
</dbReference>
<dbReference type="InterPro" id="IPR013151">
    <property type="entry name" value="Immunoglobulin_dom"/>
</dbReference>
<dbReference type="SMART" id="SM00408">
    <property type="entry name" value="IGc2"/>
    <property type="match status" value="2"/>
</dbReference>
<dbReference type="Proteomes" id="UP001445076">
    <property type="component" value="Unassembled WGS sequence"/>
</dbReference>
<dbReference type="InterPro" id="IPR003599">
    <property type="entry name" value="Ig_sub"/>
</dbReference>
<proteinExistence type="predicted"/>
<feature type="chain" id="PRO_5043497465" description="Ig-like domain-containing protein" evidence="1">
    <location>
        <begin position="42"/>
        <end position="443"/>
    </location>
</feature>
<comment type="caution">
    <text evidence="3">The sequence shown here is derived from an EMBL/GenBank/DDBJ whole genome shotgun (WGS) entry which is preliminary data.</text>
</comment>
<dbReference type="GO" id="GO:0050808">
    <property type="term" value="P:synapse organization"/>
    <property type="evidence" value="ECO:0007669"/>
    <property type="project" value="TreeGrafter"/>
</dbReference>
<evidence type="ECO:0000259" key="2">
    <source>
        <dbReference type="PROSITE" id="PS50835"/>
    </source>
</evidence>
<dbReference type="PROSITE" id="PS50835">
    <property type="entry name" value="IG_LIKE"/>
    <property type="match status" value="2"/>
</dbReference>
<feature type="signal peptide" evidence="1">
    <location>
        <begin position="1"/>
        <end position="41"/>
    </location>
</feature>
<organism evidence="3 4">
    <name type="scientific">Cherax quadricarinatus</name>
    <name type="common">Australian red claw crayfish</name>
    <dbReference type="NCBI Taxonomy" id="27406"/>
    <lineage>
        <taxon>Eukaryota</taxon>
        <taxon>Metazoa</taxon>
        <taxon>Ecdysozoa</taxon>
        <taxon>Arthropoda</taxon>
        <taxon>Crustacea</taxon>
        <taxon>Multicrustacea</taxon>
        <taxon>Malacostraca</taxon>
        <taxon>Eumalacostraca</taxon>
        <taxon>Eucarida</taxon>
        <taxon>Decapoda</taxon>
        <taxon>Pleocyemata</taxon>
        <taxon>Astacidea</taxon>
        <taxon>Parastacoidea</taxon>
        <taxon>Parastacidae</taxon>
        <taxon>Cherax</taxon>
    </lineage>
</organism>
<dbReference type="InterPro" id="IPR003598">
    <property type="entry name" value="Ig_sub2"/>
</dbReference>
<feature type="domain" description="Ig-like" evidence="2">
    <location>
        <begin position="202"/>
        <end position="294"/>
    </location>
</feature>
<keyword evidence="1" id="KW-0732">Signal</keyword>
<dbReference type="SMART" id="SM00409">
    <property type="entry name" value="IG"/>
    <property type="match status" value="2"/>
</dbReference>
<dbReference type="PANTHER" id="PTHR23279:SF36">
    <property type="entry name" value="DEFECTIVE PROBOSCIS EXTENSION RESPONSE 9, ISOFORM A"/>
    <property type="match status" value="1"/>
</dbReference>